<reference evidence="1" key="1">
    <citation type="journal article" date="2019" name="Environ. Microbiol.">
        <title>Fungal ecological strategies reflected in gene transcription - a case study of two litter decomposers.</title>
        <authorList>
            <person name="Barbi F."/>
            <person name="Kohler A."/>
            <person name="Barry K."/>
            <person name="Baskaran P."/>
            <person name="Daum C."/>
            <person name="Fauchery L."/>
            <person name="Ihrmark K."/>
            <person name="Kuo A."/>
            <person name="LaButti K."/>
            <person name="Lipzen A."/>
            <person name="Morin E."/>
            <person name="Grigoriev I.V."/>
            <person name="Henrissat B."/>
            <person name="Lindahl B."/>
            <person name="Martin F."/>
        </authorList>
    </citation>
    <scope>NUCLEOTIDE SEQUENCE</scope>
    <source>
        <strain evidence="1">JB14</strain>
    </source>
</reference>
<dbReference type="Proteomes" id="UP000799118">
    <property type="component" value="Unassembled WGS sequence"/>
</dbReference>
<proteinExistence type="predicted"/>
<sequence>MYMQCDSDLEWLSKVESPVLRLWDRIPLPRTTYDPPRTIVDHNTPNPSSPVVTTWLPPLDTEGTVTEGIKCITIEHTPATANPKDTFFCEPFLDIFPDDSHPAIHPVTWSSSLSINDDDYYERKPNIGQDLFAPSTEMSFLELSELVSEPVWELPDHHFLSLPEEGLEGAVFEPKTEYGVDLESHLTASANGLVASSPSLKRKRDEASYGAEASADSYTFLTIFLAKPHNSYRLAISHPNTQLVSLPIPLVLLPLNADDGPSRIKRRRIRYDHSYPNPWSTNTPFPSNTANSSGPAPACTMGLMEFTIDFSYTNNTPEDEARFLRQYNRAKNMNMKAAQEKRGLQRRLSLISC</sequence>
<dbReference type="AlphaFoldDB" id="A0A6A4IMV8"/>
<protein>
    <submittedName>
        <fullName evidence="1">Uncharacterized protein</fullName>
    </submittedName>
</protein>
<dbReference type="EMBL" id="ML769383">
    <property type="protein sequence ID" value="KAE9411140.1"/>
    <property type="molecule type" value="Genomic_DNA"/>
</dbReference>
<gene>
    <name evidence="1" type="ORF">BT96DRAFT_982917</name>
</gene>
<evidence type="ECO:0000313" key="2">
    <source>
        <dbReference type="Proteomes" id="UP000799118"/>
    </source>
</evidence>
<dbReference type="OrthoDB" id="3070792at2759"/>
<name>A0A6A4IMV8_9AGAR</name>
<evidence type="ECO:0000313" key="1">
    <source>
        <dbReference type="EMBL" id="KAE9411140.1"/>
    </source>
</evidence>
<organism evidence="1 2">
    <name type="scientific">Gymnopus androsaceus JB14</name>
    <dbReference type="NCBI Taxonomy" id="1447944"/>
    <lineage>
        <taxon>Eukaryota</taxon>
        <taxon>Fungi</taxon>
        <taxon>Dikarya</taxon>
        <taxon>Basidiomycota</taxon>
        <taxon>Agaricomycotina</taxon>
        <taxon>Agaricomycetes</taxon>
        <taxon>Agaricomycetidae</taxon>
        <taxon>Agaricales</taxon>
        <taxon>Marasmiineae</taxon>
        <taxon>Omphalotaceae</taxon>
        <taxon>Gymnopus</taxon>
    </lineage>
</organism>
<keyword evidence="2" id="KW-1185">Reference proteome</keyword>
<accession>A0A6A4IMV8</accession>